<dbReference type="Pfam" id="PF00106">
    <property type="entry name" value="adh_short"/>
    <property type="match status" value="1"/>
</dbReference>
<dbReference type="PRINTS" id="PR00081">
    <property type="entry name" value="GDHRDH"/>
</dbReference>
<dbReference type="PANTHER" id="PTHR44196">
    <property type="entry name" value="DEHYDROGENASE/REDUCTASE SDR FAMILY MEMBER 7B"/>
    <property type="match status" value="1"/>
</dbReference>
<dbReference type="SUPFAM" id="SSF51735">
    <property type="entry name" value="NAD(P)-binding Rossmann-fold domains"/>
    <property type="match status" value="1"/>
</dbReference>
<proteinExistence type="inferred from homology"/>
<dbReference type="Gene3D" id="3.40.50.720">
    <property type="entry name" value="NAD(P)-binding Rossmann-like Domain"/>
    <property type="match status" value="1"/>
</dbReference>
<comment type="caution">
    <text evidence="4">The sequence shown here is derived from an EMBL/GenBank/DDBJ whole genome shotgun (WGS) entry which is preliminary data.</text>
</comment>
<evidence type="ECO:0000256" key="1">
    <source>
        <dbReference type="ARBA" id="ARBA00006484"/>
    </source>
</evidence>
<accession>A0A5C9A1T1</accession>
<dbReference type="PROSITE" id="PS00061">
    <property type="entry name" value="ADH_SHORT"/>
    <property type="match status" value="1"/>
</dbReference>
<gene>
    <name evidence="4" type="ORF">FVW59_02105</name>
</gene>
<dbReference type="AlphaFoldDB" id="A0A5C9A1T1"/>
<dbReference type="PANTHER" id="PTHR44196:SF1">
    <property type="entry name" value="DEHYDROGENASE_REDUCTASE SDR FAMILY MEMBER 7B"/>
    <property type="match status" value="1"/>
</dbReference>
<keyword evidence="2" id="KW-0560">Oxidoreductase</keyword>
<evidence type="ECO:0000313" key="5">
    <source>
        <dbReference type="Proteomes" id="UP000321933"/>
    </source>
</evidence>
<dbReference type="Proteomes" id="UP000321933">
    <property type="component" value="Unassembled WGS sequence"/>
</dbReference>
<evidence type="ECO:0000313" key="4">
    <source>
        <dbReference type="EMBL" id="TXS94728.1"/>
    </source>
</evidence>
<name>A0A5C9A1T1_9GAMM</name>
<dbReference type="RefSeq" id="WP_148062570.1">
    <property type="nucleotide sequence ID" value="NZ_VRYZ01000001.1"/>
</dbReference>
<dbReference type="InterPro" id="IPR020904">
    <property type="entry name" value="Sc_DH/Rdtase_CS"/>
</dbReference>
<organism evidence="4 5">
    <name type="scientific">Parahaliea aestuarii</name>
    <dbReference type="NCBI Taxonomy" id="1852021"/>
    <lineage>
        <taxon>Bacteria</taxon>
        <taxon>Pseudomonadati</taxon>
        <taxon>Pseudomonadota</taxon>
        <taxon>Gammaproteobacteria</taxon>
        <taxon>Cellvibrionales</taxon>
        <taxon>Halieaceae</taxon>
        <taxon>Parahaliea</taxon>
    </lineage>
</organism>
<sequence>MPYTSGKIAAVTGAGSGIGRALARQLHSEGCALYLSDVDEVGLAETRASLTGSAAVDTRPVDVADRAAVNAWAADIGAREGHIDIVINNAGVGLSDRVDEGRYEDVQWLMGINFWGVVHGTMAFLPLLKGSSQGHLVNLSSIFGMIGVPTQSAYNAAKFAVRGYTEALRLEMEGSSVHVCCVHPGGIRTNIARRARSASSEISADQRGQAFEQFARTSPESAAAQIIRAVEKRQKRLLIGGDAKFISVITRLFPVRYPSLMPGLGKVGDALGKK</sequence>
<protein>
    <submittedName>
        <fullName evidence="4">SDR family NAD(P)-dependent oxidoreductase</fullName>
    </submittedName>
</protein>
<dbReference type="GO" id="GO:0016491">
    <property type="term" value="F:oxidoreductase activity"/>
    <property type="evidence" value="ECO:0007669"/>
    <property type="project" value="UniProtKB-KW"/>
</dbReference>
<evidence type="ECO:0000256" key="2">
    <source>
        <dbReference type="ARBA" id="ARBA00023002"/>
    </source>
</evidence>
<reference evidence="4 5" key="1">
    <citation type="submission" date="2019-08" db="EMBL/GenBank/DDBJ databases">
        <title>Parahaliea maris sp. nov., isolated from the surface seawater.</title>
        <authorList>
            <person name="Liu Y."/>
        </authorList>
    </citation>
    <scope>NUCLEOTIDE SEQUENCE [LARGE SCALE GENOMIC DNA]</scope>
    <source>
        <strain evidence="4 5">S2-26</strain>
    </source>
</reference>
<comment type="similarity">
    <text evidence="1 3">Belongs to the short-chain dehydrogenases/reductases (SDR) family.</text>
</comment>
<dbReference type="InterPro" id="IPR036291">
    <property type="entry name" value="NAD(P)-bd_dom_sf"/>
</dbReference>
<dbReference type="OrthoDB" id="6503536at2"/>
<dbReference type="GO" id="GO:0016020">
    <property type="term" value="C:membrane"/>
    <property type="evidence" value="ECO:0007669"/>
    <property type="project" value="TreeGrafter"/>
</dbReference>
<dbReference type="InterPro" id="IPR002347">
    <property type="entry name" value="SDR_fam"/>
</dbReference>
<keyword evidence="5" id="KW-1185">Reference proteome</keyword>
<dbReference type="PRINTS" id="PR00080">
    <property type="entry name" value="SDRFAMILY"/>
</dbReference>
<evidence type="ECO:0000256" key="3">
    <source>
        <dbReference type="RuleBase" id="RU000363"/>
    </source>
</evidence>
<dbReference type="EMBL" id="VRYZ01000001">
    <property type="protein sequence ID" value="TXS94728.1"/>
    <property type="molecule type" value="Genomic_DNA"/>
</dbReference>